<organism evidence="1 2">
    <name type="scientific">Rhizobium oryzihabitans</name>
    <dbReference type="NCBI Taxonomy" id="2267833"/>
    <lineage>
        <taxon>Bacteria</taxon>
        <taxon>Pseudomonadati</taxon>
        <taxon>Pseudomonadota</taxon>
        <taxon>Alphaproteobacteria</taxon>
        <taxon>Hyphomicrobiales</taxon>
        <taxon>Rhizobiaceae</taxon>
        <taxon>Rhizobium/Agrobacterium group</taxon>
        <taxon>Rhizobium</taxon>
    </lineage>
</organism>
<dbReference type="AlphaFoldDB" id="A0A7L5BPA1"/>
<accession>A0A7L5BPA1</accession>
<reference evidence="1 2" key="1">
    <citation type="submission" date="2020-02" db="EMBL/GenBank/DDBJ databases">
        <title>Plant-Promoting Endophytic Bacterium Rhizobium oryzihabitans sp. nov., Isolated from the Root of Rice.</title>
        <authorList>
            <person name="zhao J."/>
            <person name="Zhang G."/>
        </authorList>
    </citation>
    <scope>NUCLEOTIDE SEQUENCE [LARGE SCALE GENOMIC DNA]</scope>
    <source>
        <strain evidence="1 2">M15</strain>
    </source>
</reference>
<sequence>MKAILRHGQPNFFVPFDRHGMLPPTEFFEVKLRLAGTMRGATAAALTITFIFRNELRRATRSFHLIPLCDPRKNDSTFFNKIKHRILLIMNSP</sequence>
<gene>
    <name evidence="1" type="ORF">G3A56_23260</name>
</gene>
<dbReference type="RefSeq" id="WP_137067620.1">
    <property type="nucleotide sequence ID" value="NZ_CP048635.1"/>
</dbReference>
<dbReference type="KEGG" id="roy:G3A56_23260"/>
<protein>
    <submittedName>
        <fullName evidence="1">Uncharacterized protein</fullName>
    </submittedName>
</protein>
<keyword evidence="2" id="KW-1185">Reference proteome</keyword>
<dbReference type="EMBL" id="CP048635">
    <property type="protein sequence ID" value="QIB40742.1"/>
    <property type="molecule type" value="Genomic_DNA"/>
</dbReference>
<evidence type="ECO:0000313" key="2">
    <source>
        <dbReference type="Proteomes" id="UP000464865"/>
    </source>
</evidence>
<evidence type="ECO:0000313" key="1">
    <source>
        <dbReference type="EMBL" id="QIB40742.1"/>
    </source>
</evidence>
<dbReference type="Proteomes" id="UP000464865">
    <property type="component" value="Chromosome M15-12"/>
</dbReference>
<name>A0A7L5BPA1_9HYPH</name>
<proteinExistence type="predicted"/>